<evidence type="ECO:0000313" key="3">
    <source>
        <dbReference type="EMBL" id="RVU34516.1"/>
    </source>
</evidence>
<evidence type="ECO:0000256" key="2">
    <source>
        <dbReference type="SAM" id="SignalP"/>
    </source>
</evidence>
<dbReference type="Proteomes" id="UP000283077">
    <property type="component" value="Unassembled WGS sequence"/>
</dbReference>
<name>A0A437QJ58_9GAMM</name>
<accession>A0A437QJ58</accession>
<dbReference type="RefSeq" id="WP_127700115.1">
    <property type="nucleotide sequence ID" value="NZ_SACS01000017.1"/>
</dbReference>
<keyword evidence="2" id="KW-0732">Signal</keyword>
<feature type="signal peptide" evidence="2">
    <location>
        <begin position="1"/>
        <end position="26"/>
    </location>
</feature>
<feature type="chain" id="PRO_5019382687" description="Transporter substrate-binding domain-containing protein" evidence="2">
    <location>
        <begin position="27"/>
        <end position="247"/>
    </location>
</feature>
<comment type="caution">
    <text evidence="3">The sequence shown here is derived from an EMBL/GenBank/DDBJ whole genome shotgun (WGS) entry which is preliminary data.</text>
</comment>
<dbReference type="OrthoDB" id="6838256at2"/>
<dbReference type="AlphaFoldDB" id="A0A437QJ58"/>
<evidence type="ECO:0000256" key="1">
    <source>
        <dbReference type="SAM" id="MobiDB-lite"/>
    </source>
</evidence>
<evidence type="ECO:0000313" key="4">
    <source>
        <dbReference type="Proteomes" id="UP000283077"/>
    </source>
</evidence>
<organism evidence="3 4">
    <name type="scientific">Rheinheimera riviphila</name>
    <dbReference type="NCBI Taxonomy" id="1834037"/>
    <lineage>
        <taxon>Bacteria</taxon>
        <taxon>Pseudomonadati</taxon>
        <taxon>Pseudomonadota</taxon>
        <taxon>Gammaproteobacteria</taxon>
        <taxon>Chromatiales</taxon>
        <taxon>Chromatiaceae</taxon>
        <taxon>Rheinheimera</taxon>
    </lineage>
</organism>
<keyword evidence="4" id="KW-1185">Reference proteome</keyword>
<reference evidence="3 4" key="1">
    <citation type="submission" date="2019-01" db="EMBL/GenBank/DDBJ databases">
        <authorList>
            <person name="Chen W.-M."/>
        </authorList>
    </citation>
    <scope>NUCLEOTIDE SEQUENCE [LARGE SCALE GENOMIC DNA]</scope>
    <source>
        <strain evidence="3 4">KYPC3</strain>
    </source>
</reference>
<evidence type="ECO:0008006" key="5">
    <source>
        <dbReference type="Google" id="ProtNLM"/>
    </source>
</evidence>
<dbReference type="EMBL" id="SACS01000017">
    <property type="protein sequence ID" value="RVU34516.1"/>
    <property type="molecule type" value="Genomic_DNA"/>
</dbReference>
<gene>
    <name evidence="3" type="ORF">EOE67_14815</name>
</gene>
<dbReference type="SUPFAM" id="SSF53850">
    <property type="entry name" value="Periplasmic binding protein-like II"/>
    <property type="match status" value="1"/>
</dbReference>
<sequence>MRRQYRINWGSAALLSWLWVSTSLQVADAQQLPPFSVTASLNRTALTIQIEQQLTQAYRAIGYQLNIQYLPAERSLKMSSQGKFDGELFRIAAVGQHYPQLLQVPVPLAQVQLYAFVHAGREHEFGLWQQDATLRIGFVRGFKMAELYDVAGHKTMVNTPGQAVQMLQQNKIDLLMEDLQSLHEATAGDEQAANLVRLPEVLATEQLFHFVHQRHQHLIPALSEQLQRQTEGKKRRKSASGKGGDQK</sequence>
<protein>
    <recommendedName>
        <fullName evidence="5">Transporter substrate-binding domain-containing protein</fullName>
    </recommendedName>
</protein>
<feature type="region of interest" description="Disordered" evidence="1">
    <location>
        <begin position="225"/>
        <end position="247"/>
    </location>
</feature>
<proteinExistence type="predicted"/>